<feature type="domain" description="Recombinase" evidence="1">
    <location>
        <begin position="7"/>
        <end position="104"/>
    </location>
</feature>
<dbReference type="Pfam" id="PF07508">
    <property type="entry name" value="Recombinase"/>
    <property type="match status" value="1"/>
</dbReference>
<dbReference type="GO" id="GO:0000150">
    <property type="term" value="F:DNA strand exchange activity"/>
    <property type="evidence" value="ECO:0007669"/>
    <property type="project" value="InterPro"/>
</dbReference>
<protein>
    <recommendedName>
        <fullName evidence="1">Recombinase domain-containing protein</fullName>
    </recommendedName>
</protein>
<reference evidence="2" key="1">
    <citation type="submission" date="2019-08" db="EMBL/GenBank/DDBJ databases">
        <authorList>
            <person name="Kucharzyk K."/>
            <person name="Murdoch R.W."/>
            <person name="Higgins S."/>
            <person name="Loffler F."/>
        </authorList>
    </citation>
    <scope>NUCLEOTIDE SEQUENCE</scope>
</reference>
<dbReference type="InterPro" id="IPR038109">
    <property type="entry name" value="DNA_bind_recomb_sf"/>
</dbReference>
<name>A0A644WI61_9ZZZZ</name>
<dbReference type="AlphaFoldDB" id="A0A644WI61"/>
<accession>A0A644WI61</accession>
<dbReference type="InterPro" id="IPR011109">
    <property type="entry name" value="DNA_bind_recombinase_dom"/>
</dbReference>
<organism evidence="2">
    <name type="scientific">bioreactor metagenome</name>
    <dbReference type="NCBI Taxonomy" id="1076179"/>
    <lineage>
        <taxon>unclassified sequences</taxon>
        <taxon>metagenomes</taxon>
        <taxon>ecological metagenomes</taxon>
    </lineage>
</organism>
<proteinExistence type="predicted"/>
<dbReference type="Gene3D" id="3.90.1750.20">
    <property type="entry name" value="Putative Large Serine Recombinase, Chain B, Domain 2"/>
    <property type="match status" value="1"/>
</dbReference>
<comment type="caution">
    <text evidence="2">The sequence shown here is derived from an EMBL/GenBank/DDBJ whole genome shotgun (WGS) entry which is preliminary data.</text>
</comment>
<dbReference type="EMBL" id="VSSQ01000938">
    <property type="protein sequence ID" value="MPM03257.1"/>
    <property type="molecule type" value="Genomic_DNA"/>
</dbReference>
<dbReference type="PROSITE" id="PS51737">
    <property type="entry name" value="RECOMBINASE_DNA_BIND"/>
    <property type="match status" value="1"/>
</dbReference>
<gene>
    <name evidence="2" type="ORF">SDC9_49522</name>
</gene>
<dbReference type="PANTHER" id="PTHR30461">
    <property type="entry name" value="DNA-INVERTASE FROM LAMBDOID PROPHAGE"/>
    <property type="match status" value="1"/>
</dbReference>
<dbReference type="GO" id="GO:0003677">
    <property type="term" value="F:DNA binding"/>
    <property type="evidence" value="ECO:0007669"/>
    <property type="project" value="InterPro"/>
</dbReference>
<sequence>MKNRYIAFGYQLTCGTVAPHEVEAEMVRMAFRQYIAGDSYSLIAAALEKTGCPYSEGASNWNKNMVGRILQNRKYLGQDGYPILVTEYEFGQAAQLQLEKFTRKDIRTAPEVAALKGKVVCGVCGSAYERILDSRVGEKWRCKNPECSATVKITDALLIGQATALLNLAIQNPAIIEIPPIEIRPHDLEVTRLTNEINRELDKTDCDEEYAKILIMARAAAQYGICPDGLLPKMARELRAIFESREPSTEFDTELFEYAVDAVIVQPDGTVSLELKNRQHLNKPERRTPPC</sequence>
<dbReference type="InterPro" id="IPR050639">
    <property type="entry name" value="SSR_resolvase"/>
</dbReference>
<evidence type="ECO:0000259" key="1">
    <source>
        <dbReference type="PROSITE" id="PS51737"/>
    </source>
</evidence>
<dbReference type="PANTHER" id="PTHR30461:SF23">
    <property type="entry name" value="DNA RECOMBINASE-RELATED"/>
    <property type="match status" value="1"/>
</dbReference>
<evidence type="ECO:0000313" key="2">
    <source>
        <dbReference type="EMBL" id="MPM03257.1"/>
    </source>
</evidence>